<organism evidence="1 2">
    <name type="scientific">Asticcacaulis excentricus</name>
    <dbReference type="NCBI Taxonomy" id="78587"/>
    <lineage>
        <taxon>Bacteria</taxon>
        <taxon>Pseudomonadati</taxon>
        <taxon>Pseudomonadota</taxon>
        <taxon>Alphaproteobacteria</taxon>
        <taxon>Caulobacterales</taxon>
        <taxon>Caulobacteraceae</taxon>
        <taxon>Asticcacaulis</taxon>
    </lineage>
</organism>
<gene>
    <name evidence="1" type="ORF">EM6_2596</name>
</gene>
<name>A0A3G9G5C2_9CAUL</name>
<dbReference type="RefSeq" id="WP_126423608.1">
    <property type="nucleotide sequence ID" value="NZ_AP018828.1"/>
</dbReference>
<dbReference type="EMBL" id="AP018828">
    <property type="protein sequence ID" value="BBF81977.1"/>
    <property type="molecule type" value="Genomic_DNA"/>
</dbReference>
<accession>A0A3G9G5C2</accession>
<proteinExistence type="predicted"/>
<evidence type="ECO:0008006" key="3">
    <source>
        <dbReference type="Google" id="ProtNLM"/>
    </source>
</evidence>
<protein>
    <recommendedName>
        <fullName evidence="3">IrrE N-terminal-like domain-containing protein</fullName>
    </recommendedName>
</protein>
<reference evidence="2" key="2">
    <citation type="journal article" date="2017" name="Plant Physiol. Biochem.">
        <title>Differential oxidative and antioxidative response of duckweed Lemna minor toward plant growth promoting/inhibiting bacteria.</title>
        <authorList>
            <person name="Ishizawa H."/>
            <person name="Kuroda M."/>
            <person name="Morikawa M."/>
            <person name="Ike M."/>
        </authorList>
    </citation>
    <scope>NUCLEOTIDE SEQUENCE [LARGE SCALE GENOMIC DNA]</scope>
    <source>
        <strain evidence="2">M6</strain>
    </source>
</reference>
<sequence length="258" mass="28568">MWPFGNKTLLDADTTAWHVDNFEWLLKVLPTENDFAKTRLILPRPGFFDSHGLKGDALAQSLFNQVKAYCGMADWPVELISEGAAPKRNRDLIQVPDRNLGFSGTFATDGNAAVITYDPALLDTPHDFITTMAHELAHYLLATVPDERACDDTHEEHLTDLTAVFLGFGVFLANSAFTFEQWRDEGLGASQGWSYKRSGYLSETELVFATALFLTLSGKDCAAAETSLKPHLAKQLRQAIKELSKSDLSALRVLTLSQ</sequence>
<dbReference type="AlphaFoldDB" id="A0A3G9G5C2"/>
<evidence type="ECO:0000313" key="2">
    <source>
        <dbReference type="Proteomes" id="UP000278756"/>
    </source>
</evidence>
<reference evidence="2" key="1">
    <citation type="journal article" date="2017" name="Biotechnol. Biofuels">
        <title>Evaluation of environmental bacterial communities as a factor affecting the growth of duckweed Lemna minor.</title>
        <authorList>
            <person name="Ishizawa H."/>
            <person name="Kuroda M."/>
            <person name="Morikawa M."/>
            <person name="Ike M."/>
        </authorList>
    </citation>
    <scope>NUCLEOTIDE SEQUENCE [LARGE SCALE GENOMIC DNA]</scope>
    <source>
        <strain evidence="2">M6</strain>
    </source>
</reference>
<evidence type="ECO:0000313" key="1">
    <source>
        <dbReference type="EMBL" id="BBF81977.1"/>
    </source>
</evidence>
<dbReference type="OrthoDB" id="7170694at2"/>
<dbReference type="Proteomes" id="UP000278756">
    <property type="component" value="Chromosome 2"/>
</dbReference>